<dbReference type="Gene3D" id="3.90.550.20">
    <property type="match status" value="1"/>
</dbReference>
<proteinExistence type="inferred from homology"/>
<dbReference type="FunFam" id="3.90.550.20:FF:000002">
    <property type="entry name" value="Initiation-specific alpha-1,6-mannosyltransferase"/>
    <property type="match status" value="1"/>
</dbReference>
<evidence type="ECO:0000256" key="6">
    <source>
        <dbReference type="ARBA" id="ARBA00022968"/>
    </source>
</evidence>
<evidence type="ECO:0000256" key="8">
    <source>
        <dbReference type="ARBA" id="ARBA00023034"/>
    </source>
</evidence>
<evidence type="ECO:0000256" key="9">
    <source>
        <dbReference type="ARBA" id="ARBA00023136"/>
    </source>
</evidence>
<dbReference type="GO" id="GO:0006487">
    <property type="term" value="P:protein N-linked glycosylation"/>
    <property type="evidence" value="ECO:0007669"/>
    <property type="project" value="TreeGrafter"/>
</dbReference>
<dbReference type="OrthoDB" id="409543at2759"/>
<dbReference type="AlphaFoldDB" id="A0A9P0VXG1"/>
<accession>A0A9P0VXG1</accession>
<dbReference type="PANTHER" id="PTHR31834">
    <property type="entry name" value="INITIATION-SPECIFIC ALPHA-1,6-MANNOSYLTRANSFERASE"/>
    <property type="match status" value="1"/>
</dbReference>
<keyword evidence="5 10" id="KW-0812">Transmembrane</keyword>
<keyword evidence="8" id="KW-0333">Golgi apparatus</keyword>
<evidence type="ECO:0000256" key="5">
    <source>
        <dbReference type="ARBA" id="ARBA00022692"/>
    </source>
</evidence>
<comment type="caution">
    <text evidence="11">The sequence shown here is derived from an EMBL/GenBank/DDBJ whole genome shotgun (WGS) entry which is preliminary data.</text>
</comment>
<evidence type="ECO:0000256" key="3">
    <source>
        <dbReference type="ARBA" id="ARBA00022676"/>
    </source>
</evidence>
<dbReference type="GO" id="GO:0000009">
    <property type="term" value="F:alpha-1,6-mannosyltransferase activity"/>
    <property type="evidence" value="ECO:0007669"/>
    <property type="project" value="InterPro"/>
</dbReference>
<comment type="similarity">
    <text evidence="2">Belongs to the glycosyltransferase 32 family.</text>
</comment>
<dbReference type="SUPFAM" id="SSF53448">
    <property type="entry name" value="Nucleotide-diphospho-sugar transferases"/>
    <property type="match status" value="1"/>
</dbReference>
<keyword evidence="6" id="KW-0735">Signal-anchor</keyword>
<evidence type="ECO:0000313" key="11">
    <source>
        <dbReference type="EMBL" id="CAH2352463.1"/>
    </source>
</evidence>
<dbReference type="EMBL" id="CAKXYY010000007">
    <property type="protein sequence ID" value="CAH2352463.1"/>
    <property type="molecule type" value="Genomic_DNA"/>
</dbReference>
<name>A0A9P0VXG1_9ASCO</name>
<evidence type="ECO:0000256" key="7">
    <source>
        <dbReference type="ARBA" id="ARBA00022989"/>
    </source>
</evidence>
<dbReference type="InterPro" id="IPR029044">
    <property type="entry name" value="Nucleotide-diphossugar_trans"/>
</dbReference>
<keyword evidence="3" id="KW-0328">Glycosyltransferase</keyword>
<evidence type="ECO:0000256" key="2">
    <source>
        <dbReference type="ARBA" id="ARBA00009003"/>
    </source>
</evidence>
<evidence type="ECO:0000256" key="4">
    <source>
        <dbReference type="ARBA" id="ARBA00022679"/>
    </source>
</evidence>
<dbReference type="Proteomes" id="UP000837801">
    <property type="component" value="Unassembled WGS sequence"/>
</dbReference>
<keyword evidence="12" id="KW-1185">Reference proteome</keyword>
<reference evidence="11" key="1">
    <citation type="submission" date="2022-03" db="EMBL/GenBank/DDBJ databases">
        <authorList>
            <person name="Legras J.-L."/>
            <person name="Devillers H."/>
            <person name="Grondin C."/>
        </authorList>
    </citation>
    <scope>NUCLEOTIDE SEQUENCE</scope>
    <source>
        <strain evidence="11">CLIB 1423</strain>
    </source>
</reference>
<sequence length="378" mass="43829">MAKNKRPIIIFVFLIVVLYIFINTLKVTNAHRTATELNSKSLSNSQKQQLELEKFAHIKKYGFNFQLNNKARLPDDATLRQQLAYQFPYEPKKPFPKNIWQTWKVTEDDETFPKNYKSYSETWKDNNPTYKRHVLSDEMCLELINQLYSTVPDVTNAYNSMPKNILKADFFRYLILFARGGVYSDIDTVGLKSIDVWPSLNETMNGEPNTAGIVVGIEADPDREDWHDWYARRVQFCQWTIQSKSGHPLLRELIAQITNLTLTRKKNGQLRKVLGKDEGGDIMDWTGPGIWTDYVFSYMNNVMQPQENFKNKVIDDDVVTWKMFTGMTSPILVDDVLVLPITSFSPDVGQMGAKTSKHKWALAKHMFSGSWKPEEERM</sequence>
<dbReference type="InterPro" id="IPR007577">
    <property type="entry name" value="GlycoTrfase_DXD_sugar-bd_CS"/>
</dbReference>
<organism evidence="11 12">
    <name type="scientific">[Candida] railenensis</name>
    <dbReference type="NCBI Taxonomy" id="45579"/>
    <lineage>
        <taxon>Eukaryota</taxon>
        <taxon>Fungi</taxon>
        <taxon>Dikarya</taxon>
        <taxon>Ascomycota</taxon>
        <taxon>Saccharomycotina</taxon>
        <taxon>Pichiomycetes</taxon>
        <taxon>Debaryomycetaceae</taxon>
        <taxon>Kurtzmaniella</taxon>
    </lineage>
</organism>
<dbReference type="Pfam" id="PF04488">
    <property type="entry name" value="Gly_transf_sug"/>
    <property type="match status" value="1"/>
</dbReference>
<evidence type="ECO:0000256" key="10">
    <source>
        <dbReference type="SAM" id="Phobius"/>
    </source>
</evidence>
<protein>
    <submittedName>
        <fullName evidence="11">Glycosyltransferase Hoc1p</fullName>
    </submittedName>
</protein>
<evidence type="ECO:0000313" key="12">
    <source>
        <dbReference type="Proteomes" id="UP000837801"/>
    </source>
</evidence>
<evidence type="ECO:0000256" key="1">
    <source>
        <dbReference type="ARBA" id="ARBA00004323"/>
    </source>
</evidence>
<dbReference type="InterPro" id="IPR039367">
    <property type="entry name" value="Och1-like"/>
</dbReference>
<keyword evidence="9 10" id="KW-0472">Membrane</keyword>
<feature type="transmembrane region" description="Helical" evidence="10">
    <location>
        <begin position="7"/>
        <end position="25"/>
    </location>
</feature>
<comment type="subcellular location">
    <subcellularLocation>
        <location evidence="1">Golgi apparatus membrane</location>
        <topology evidence="1">Single-pass type II membrane protein</topology>
    </subcellularLocation>
</comment>
<keyword evidence="7 10" id="KW-1133">Transmembrane helix</keyword>
<dbReference type="PANTHER" id="PTHR31834:SF1">
    <property type="entry name" value="INITIATION-SPECIFIC ALPHA-1,6-MANNOSYLTRANSFERASE"/>
    <property type="match status" value="1"/>
</dbReference>
<dbReference type="GO" id="GO:0000136">
    <property type="term" value="C:mannan polymerase complex"/>
    <property type="evidence" value="ECO:0007669"/>
    <property type="project" value="TreeGrafter"/>
</dbReference>
<keyword evidence="4" id="KW-0808">Transferase</keyword>
<gene>
    <name evidence="11" type="ORF">CLIB1423_07S00100</name>
</gene>